<dbReference type="InterPro" id="IPR019931">
    <property type="entry name" value="LPXTG_anchor"/>
</dbReference>
<dbReference type="SUPFAM" id="SSF49478">
    <property type="entry name" value="Cna protein B-type domain"/>
    <property type="match status" value="1"/>
</dbReference>
<dbReference type="RefSeq" id="WP_076109015.1">
    <property type="nucleotide sequence ID" value="NZ_MPTB01000001.1"/>
</dbReference>
<dbReference type="Pfam" id="PF00746">
    <property type="entry name" value="Gram_pos_anchor"/>
    <property type="match status" value="1"/>
</dbReference>
<feature type="region of interest" description="Disordered" evidence="7">
    <location>
        <begin position="1073"/>
        <end position="1101"/>
    </location>
</feature>
<dbReference type="Gene3D" id="2.60.40.740">
    <property type="match status" value="5"/>
</dbReference>
<evidence type="ECO:0000256" key="3">
    <source>
        <dbReference type="ARBA" id="ARBA00022512"/>
    </source>
</evidence>
<feature type="compositionally biased region" description="Pro residues" evidence="7">
    <location>
        <begin position="1020"/>
        <end position="1053"/>
    </location>
</feature>
<dbReference type="PANTHER" id="PTHR36108:SF13">
    <property type="entry name" value="COLOSSIN-B-RELATED"/>
    <property type="match status" value="1"/>
</dbReference>
<dbReference type="InterPro" id="IPR041033">
    <property type="entry name" value="SpaA_PFL_dom_1"/>
</dbReference>
<evidence type="ECO:0000256" key="2">
    <source>
        <dbReference type="ARBA" id="ARBA00007257"/>
    </source>
</evidence>
<name>A0ABX3HUK6_PAEBO</name>
<dbReference type="Pfam" id="PF17802">
    <property type="entry name" value="SpaA"/>
    <property type="match status" value="1"/>
</dbReference>
<keyword evidence="3" id="KW-0134">Cell wall</keyword>
<evidence type="ECO:0000256" key="5">
    <source>
        <dbReference type="ARBA" id="ARBA00022729"/>
    </source>
</evidence>
<evidence type="ECO:0000256" key="6">
    <source>
        <dbReference type="ARBA" id="ARBA00023088"/>
    </source>
</evidence>
<keyword evidence="4" id="KW-0964">Secreted</keyword>
<evidence type="ECO:0000256" key="8">
    <source>
        <dbReference type="SAM" id="Phobius"/>
    </source>
</evidence>
<dbReference type="PANTHER" id="PTHR36108">
    <property type="entry name" value="COLOSSIN-B-RELATED"/>
    <property type="match status" value="1"/>
</dbReference>
<reference evidence="10 11" key="1">
    <citation type="submission" date="2016-10" db="EMBL/GenBank/DDBJ databases">
        <title>Paenibacillus species isolates.</title>
        <authorList>
            <person name="Beno S.M."/>
        </authorList>
    </citation>
    <scope>NUCLEOTIDE SEQUENCE [LARGE SCALE GENOMIC DNA]</scope>
    <source>
        <strain evidence="10 11">FSL H7-0744</strain>
    </source>
</reference>
<dbReference type="Proteomes" id="UP000187412">
    <property type="component" value="Unassembled WGS sequence"/>
</dbReference>
<feature type="transmembrane region" description="Helical" evidence="8">
    <location>
        <begin position="1136"/>
        <end position="1156"/>
    </location>
</feature>
<dbReference type="NCBIfam" id="TIGR01167">
    <property type="entry name" value="LPXTG_anchor"/>
    <property type="match status" value="1"/>
</dbReference>
<dbReference type="Pfam" id="PF17961">
    <property type="entry name" value="Big_8"/>
    <property type="match status" value="1"/>
</dbReference>
<comment type="caution">
    <text evidence="10">The sequence shown here is derived from an EMBL/GenBank/DDBJ whole genome shotgun (WGS) entry which is preliminary data.</text>
</comment>
<keyword evidence="11" id="KW-1185">Reference proteome</keyword>
<dbReference type="PROSITE" id="PS50847">
    <property type="entry name" value="GRAM_POS_ANCHORING"/>
    <property type="match status" value="1"/>
</dbReference>
<dbReference type="EMBL" id="MPTB01000001">
    <property type="protein sequence ID" value="OMD53837.1"/>
    <property type="molecule type" value="Genomic_DNA"/>
</dbReference>
<evidence type="ECO:0000313" key="10">
    <source>
        <dbReference type="EMBL" id="OMD53837.1"/>
    </source>
</evidence>
<proteinExistence type="inferred from homology"/>
<dbReference type="InterPro" id="IPR008966">
    <property type="entry name" value="Adhesion_dom_sf"/>
</dbReference>
<accession>A0ABX3HUK6</accession>
<comment type="subcellular location">
    <subcellularLocation>
        <location evidence="1">Secreted</location>
        <location evidence="1">Cell wall</location>
        <topology evidence="1">Peptidoglycan-anchor</topology>
    </subcellularLocation>
</comment>
<keyword evidence="8" id="KW-1133">Transmembrane helix</keyword>
<dbReference type="Pfam" id="PF05737">
    <property type="entry name" value="Collagen_bind"/>
    <property type="match status" value="4"/>
</dbReference>
<feature type="domain" description="Gram-positive cocci surface proteins LPxTG" evidence="9">
    <location>
        <begin position="1127"/>
        <end position="1162"/>
    </location>
</feature>
<keyword evidence="8" id="KW-0812">Transmembrane</keyword>
<dbReference type="Gene3D" id="2.60.40.1280">
    <property type="match status" value="1"/>
</dbReference>
<evidence type="ECO:0000256" key="1">
    <source>
        <dbReference type="ARBA" id="ARBA00004168"/>
    </source>
</evidence>
<keyword evidence="5" id="KW-0732">Signal</keyword>
<dbReference type="Gene3D" id="2.60.40.10">
    <property type="entry name" value="Immunoglobulins"/>
    <property type="match status" value="1"/>
</dbReference>
<feature type="compositionally biased region" description="Low complexity" evidence="7">
    <location>
        <begin position="995"/>
        <end position="1019"/>
    </location>
</feature>
<organism evidence="10 11">
    <name type="scientific">Paenibacillus borealis</name>
    <dbReference type="NCBI Taxonomy" id="160799"/>
    <lineage>
        <taxon>Bacteria</taxon>
        <taxon>Bacillati</taxon>
        <taxon>Bacillota</taxon>
        <taxon>Bacilli</taxon>
        <taxon>Bacillales</taxon>
        <taxon>Paenibacillaceae</taxon>
        <taxon>Paenibacillus</taxon>
    </lineage>
</organism>
<dbReference type="InterPro" id="IPR013783">
    <property type="entry name" value="Ig-like_fold"/>
</dbReference>
<keyword evidence="8" id="KW-0472">Membrane</keyword>
<dbReference type="SUPFAM" id="SSF49401">
    <property type="entry name" value="Bacterial adhesins"/>
    <property type="match status" value="6"/>
</dbReference>
<evidence type="ECO:0000256" key="7">
    <source>
        <dbReference type="SAM" id="MobiDB-lite"/>
    </source>
</evidence>
<evidence type="ECO:0000259" key="9">
    <source>
        <dbReference type="PROSITE" id="PS50847"/>
    </source>
</evidence>
<dbReference type="InterPro" id="IPR011252">
    <property type="entry name" value="Fibrogen-bd_dom1"/>
</dbReference>
<comment type="similarity">
    <text evidence="2">Belongs to the serine-aspartate repeat-containing protein (SDr) family.</text>
</comment>
<gene>
    <name evidence="10" type="ORF">BSK56_01200</name>
</gene>
<keyword evidence="6" id="KW-0572">Peptidoglycan-anchor</keyword>
<feature type="region of interest" description="Disordered" evidence="7">
    <location>
        <begin position="985"/>
        <end position="1057"/>
    </location>
</feature>
<dbReference type="InterPro" id="IPR041171">
    <property type="entry name" value="SDR_Ig"/>
</dbReference>
<dbReference type="InterPro" id="IPR008456">
    <property type="entry name" value="Collagen-bd_dom"/>
</dbReference>
<protein>
    <recommendedName>
        <fullName evidence="9">Gram-positive cocci surface proteins LPxTG domain-containing protein</fullName>
    </recommendedName>
</protein>
<evidence type="ECO:0000313" key="11">
    <source>
        <dbReference type="Proteomes" id="UP000187412"/>
    </source>
</evidence>
<evidence type="ECO:0000256" key="4">
    <source>
        <dbReference type="ARBA" id="ARBA00022525"/>
    </source>
</evidence>
<sequence>MLKKKFSLSIMIIMLFVQYAYGIGFTSQATAAGIETERDIITSVSMAVYGPDGQTVTDSVYDVNSTVSLDYTWSLPNGHGYVAGDTFTFLLPEQFQLFNDIGGALVSDDGEVGSFTVSQSTHQVVMTFNSYIESHDNVQGTLRVNTKFDKQKIPGSGVEEILFPVNGGTQKVIVHFKPEIGSTIDKHGSSSGYNATSIQWTVDVNKKLEHVANATVTDPIPAGLSLDSTATLAVYELAVQLDGTVSPGALLDSSKYTAEILDGKLILHFTDPVISRAYRIAYTTPIAVENKRIFTNTATFTGDGRDPVSSSATVTVERGGTLKKFSTGYEWGNQVISWAIEYNYNSKNIPQANAVLSDLFDASHELVAGSVKVYPVTLDSAAVATKGPALIENVDFTVSPITATGKKGFKLQFTNDVSAPHRIEYKIKAKDRVIKETTVINSVTDSTYTYDAKQLVRPAVIYKTLSGVDYKNKTTDWKITLNGDNYPMSHVVVKDSFPDGGQKFVPGSLLVRDENWLVVSPSKYTVTYDSPVQPNAGFTVKFHSPISGFHTINYTTLFSNDWLTGSTDDFINKAQIDWMDSAENIQSTVAFGKFIPRPEVKSNGFKSGVYNAAAKEITWTVGANYNGKAIADPVVTDVLTAGQTLVPGSLKVYNMNIDSKGDYTKGSELSTSAYTYAVSSSNELKVEFAGNIGEPYIIEFKTTLEGQLIDASVVNTAKLLDGTKQVSKDLTASLKIPHGGEYIYKDGLQSGDKVDWSIAVNRTQSFVKNAKIIDEPSSNQILLQDSFHLYPTVVSVNGEVTKGGPELVKDVDYSLNINQNASGKQSFELSFLKDIKTAYVLEYKSLIVANTGDKLLNTVKFNGNNVVLIEKDTSKEVIVGVSSGSGTGSGVRGALIVNKLDAVNKEKPLEGATFELYRLNGTERVLINTLTTDTAGKAAFNNIWLGSYVLIETAAPKGYVLDSKEYPVTIGSSVSVGLTVYNTEEVPVPTPTPTTVPTTVPTTEPTTGPTTEPTTGPTTEPTPVPTVGPGGSPTPVPPTPVPTPVPTPSPTPTVAPGGSPTPLVIIEEPQIPAGPGATAQVTPAPSATPSPTPGQVTTTDDDIPLGGVEVEDDEIPAGTVTGSGGQLPQTGENSPLPIYLAGLGLILAGFILSRVFRRRKQE</sequence>